<proteinExistence type="predicted"/>
<name>A0ABQ3FC17_9GAMM</name>
<evidence type="ECO:0000313" key="2">
    <source>
        <dbReference type="Proteomes" id="UP000604243"/>
    </source>
</evidence>
<reference evidence="2" key="1">
    <citation type="journal article" date="2019" name="Int. J. Syst. Evol. Microbiol.">
        <title>The Global Catalogue of Microorganisms (GCM) 10K type strain sequencing project: providing services to taxonomists for standard genome sequencing and annotation.</title>
        <authorList>
            <consortium name="The Broad Institute Genomics Platform"/>
            <consortium name="The Broad Institute Genome Sequencing Center for Infectious Disease"/>
            <person name="Wu L."/>
            <person name="Ma J."/>
        </authorList>
    </citation>
    <scope>NUCLEOTIDE SEQUENCE [LARGE SCALE GENOMIC DNA]</scope>
    <source>
        <strain evidence="2">KCTC 42082</strain>
    </source>
</reference>
<sequence length="69" mass="7651">MSETTTANRRKNAPQGCKVPVLTHLTAEERSELDQLAEQEMRSLSSTMRMICLKGLAAHQAEKSIPSTH</sequence>
<evidence type="ECO:0000313" key="1">
    <source>
        <dbReference type="EMBL" id="GHC17452.1"/>
    </source>
</evidence>
<keyword evidence="2" id="KW-1185">Reference proteome</keyword>
<protein>
    <submittedName>
        <fullName evidence="1">Uncharacterized protein</fullName>
    </submittedName>
</protein>
<accession>A0ABQ3FC17</accession>
<dbReference type="EMBL" id="BMZM01000001">
    <property type="protein sequence ID" value="GHC17452.1"/>
    <property type="molecule type" value="Genomic_DNA"/>
</dbReference>
<comment type="caution">
    <text evidence="1">The sequence shown here is derived from an EMBL/GenBank/DDBJ whole genome shotgun (WGS) entry which is preliminary data.</text>
</comment>
<gene>
    <name evidence="1" type="ORF">GCM10010082_05790</name>
</gene>
<dbReference type="RefSeq" id="WP_189514931.1">
    <property type="nucleotide sequence ID" value="NZ_BMZM01000001.1"/>
</dbReference>
<organism evidence="1 2">
    <name type="scientific">Kushneria pakistanensis</name>
    <dbReference type="NCBI Taxonomy" id="1508770"/>
    <lineage>
        <taxon>Bacteria</taxon>
        <taxon>Pseudomonadati</taxon>
        <taxon>Pseudomonadota</taxon>
        <taxon>Gammaproteobacteria</taxon>
        <taxon>Oceanospirillales</taxon>
        <taxon>Halomonadaceae</taxon>
        <taxon>Kushneria</taxon>
    </lineage>
</organism>
<dbReference type="Proteomes" id="UP000604243">
    <property type="component" value="Unassembled WGS sequence"/>
</dbReference>